<name>V9V063_9PSED</name>
<keyword evidence="1" id="KW-0812">Transmembrane</keyword>
<dbReference type="PATRIC" id="fig|1435058.3.peg.2560"/>
<evidence type="ECO:0000313" key="3">
    <source>
        <dbReference type="Proteomes" id="UP000018660"/>
    </source>
</evidence>
<feature type="transmembrane region" description="Helical" evidence="1">
    <location>
        <begin position="60"/>
        <end position="87"/>
    </location>
</feature>
<dbReference type="Proteomes" id="UP000018660">
    <property type="component" value="Chromosome"/>
</dbReference>
<dbReference type="EMBL" id="CP006979">
    <property type="protein sequence ID" value="AHC88296.1"/>
    <property type="molecule type" value="Genomic_DNA"/>
</dbReference>
<evidence type="ECO:0000313" key="2">
    <source>
        <dbReference type="EMBL" id="AHC88296.1"/>
    </source>
</evidence>
<proteinExistence type="predicted"/>
<dbReference type="HOGENOM" id="CLU_127111_0_0_6"/>
<dbReference type="KEGG" id="pmot:X970_13200"/>
<evidence type="ECO:0008006" key="4">
    <source>
        <dbReference type="Google" id="ProtNLM"/>
    </source>
</evidence>
<protein>
    <recommendedName>
        <fullName evidence="4">Transmembrane protein</fullName>
    </recommendedName>
</protein>
<keyword evidence="1" id="KW-1133">Transmembrane helix</keyword>
<feature type="transmembrane region" description="Helical" evidence="1">
    <location>
        <begin position="108"/>
        <end position="130"/>
    </location>
</feature>
<evidence type="ECO:0000256" key="1">
    <source>
        <dbReference type="SAM" id="Phobius"/>
    </source>
</evidence>
<sequence>MNTRSSQMSPGLTPLKMRLLAVGMFIALLLVGAISLYAYTNYLFPLYGRLLRGAPVVETPYLAFGLLMAPPALAILLVGSAICAWTGKKFDPPPASRLHRFQALMFGISIKTLIHVVPAVMILTTGALLARGYTPCSKLLISGSAWQLYWVNDDRVCFKPDHYINDNWPCKVIGGKDVCIQLDGR</sequence>
<organism evidence="2 3">
    <name type="scientific">Pseudomonas monteilii SB3101</name>
    <dbReference type="NCBI Taxonomy" id="1435058"/>
    <lineage>
        <taxon>Bacteria</taxon>
        <taxon>Pseudomonadati</taxon>
        <taxon>Pseudomonadota</taxon>
        <taxon>Gammaproteobacteria</taxon>
        <taxon>Pseudomonadales</taxon>
        <taxon>Pseudomonadaceae</taxon>
        <taxon>Pseudomonas</taxon>
    </lineage>
</organism>
<accession>V9V063</accession>
<dbReference type="AlphaFoldDB" id="V9V063"/>
<feature type="transmembrane region" description="Helical" evidence="1">
    <location>
        <begin position="20"/>
        <end position="40"/>
    </location>
</feature>
<keyword evidence="1" id="KW-0472">Membrane</keyword>
<gene>
    <name evidence="2" type="ORF">X970_13200</name>
</gene>
<reference evidence="2 3" key="1">
    <citation type="submission" date="2013-12" db="EMBL/GenBank/DDBJ databases">
        <title>Complete Genomes of Pseudomonas monteilii SB3078 and SB3101, two Benzene, Toluene and Ethylbenzene Degrading Bacteria used for Bioaugmentation.</title>
        <authorList>
            <person name="Dueholm M.S."/>
            <person name="Albertsen M."/>
            <person name="D'Imperio S."/>
            <person name="Tale V.P."/>
            <person name="Lewis D."/>
            <person name="Nilsen P.H."/>
            <person name="Nielsen J.L."/>
        </authorList>
    </citation>
    <scope>NUCLEOTIDE SEQUENCE [LARGE SCALE GENOMIC DNA]</scope>
    <source>
        <strain evidence="2 3">SB3101</strain>
    </source>
</reference>